<feature type="domain" description="Conserved oligomeric complex COG6 N-terminal" evidence="10">
    <location>
        <begin position="35"/>
        <end position="94"/>
    </location>
</feature>
<dbReference type="GO" id="GO:0017119">
    <property type="term" value="C:Golgi transport complex"/>
    <property type="evidence" value="ECO:0007669"/>
    <property type="project" value="UniProtKB-UniRule"/>
</dbReference>
<comment type="caution">
    <text evidence="12">The sequence shown here is derived from an EMBL/GenBank/DDBJ whole genome shotgun (WGS) entry which is preliminary data.</text>
</comment>
<evidence type="ECO:0000256" key="6">
    <source>
        <dbReference type="ARBA" id="ARBA00023034"/>
    </source>
</evidence>
<evidence type="ECO:0000256" key="5">
    <source>
        <dbReference type="ARBA" id="ARBA00022927"/>
    </source>
</evidence>
<evidence type="ECO:0000259" key="10">
    <source>
        <dbReference type="Pfam" id="PF06419"/>
    </source>
</evidence>
<dbReference type="AlphaFoldDB" id="A0A4S4F0Z2"/>
<keyword evidence="13" id="KW-1185">Reference proteome</keyword>
<dbReference type="PANTHER" id="PTHR21506">
    <property type="entry name" value="COMPONENT OF OLIGOMERIC GOLGI COMPLEX 6"/>
    <property type="match status" value="1"/>
</dbReference>
<evidence type="ECO:0000256" key="4">
    <source>
        <dbReference type="ARBA" id="ARBA00022448"/>
    </source>
</evidence>
<comment type="subcellular location">
    <subcellularLocation>
        <location evidence="1 9">Golgi apparatus membrane</location>
        <topology evidence="1 9">Peripheral membrane protein</topology>
    </subcellularLocation>
</comment>
<keyword evidence="4 9" id="KW-0813">Transport</keyword>
<evidence type="ECO:0000259" key="11">
    <source>
        <dbReference type="Pfam" id="PF20653"/>
    </source>
</evidence>
<evidence type="ECO:0000256" key="8">
    <source>
        <dbReference type="ARBA" id="ARBA00031348"/>
    </source>
</evidence>
<comment type="function">
    <text evidence="9">Required for normal Golgi function.</text>
</comment>
<dbReference type="GO" id="GO:0006891">
    <property type="term" value="P:intra-Golgi vesicle-mediated transport"/>
    <property type="evidence" value="ECO:0007669"/>
    <property type="project" value="UniProtKB-UniRule"/>
</dbReference>
<dbReference type="InterPro" id="IPR010490">
    <property type="entry name" value="COG6"/>
</dbReference>
<comment type="subunit">
    <text evidence="9">Component of the conserved oligomeric Golgi complex.</text>
</comment>
<evidence type="ECO:0000256" key="7">
    <source>
        <dbReference type="ARBA" id="ARBA00023136"/>
    </source>
</evidence>
<dbReference type="EMBL" id="SDRB02000509">
    <property type="protein sequence ID" value="THG23090.1"/>
    <property type="molecule type" value="Genomic_DNA"/>
</dbReference>
<evidence type="ECO:0000256" key="9">
    <source>
        <dbReference type="RuleBase" id="RU365075"/>
    </source>
</evidence>
<feature type="domain" description="Conserved Oligomeric Golgi complex subunit 6 C-terminal" evidence="11">
    <location>
        <begin position="286"/>
        <end position="483"/>
    </location>
</feature>
<dbReference type="STRING" id="542762.A0A4S4F0Z2"/>
<proteinExistence type="inferred from homology"/>
<dbReference type="SMART" id="SM01087">
    <property type="entry name" value="COG6"/>
    <property type="match status" value="1"/>
</dbReference>
<dbReference type="InterPro" id="IPR048369">
    <property type="entry name" value="COG6_C"/>
</dbReference>
<dbReference type="Proteomes" id="UP000306102">
    <property type="component" value="Unassembled WGS sequence"/>
</dbReference>
<dbReference type="PANTHER" id="PTHR21506:SF0">
    <property type="entry name" value="CONSERVED OLIGOMERIC GOLGI COMPLEX SUBUNIT 6"/>
    <property type="match status" value="1"/>
</dbReference>
<keyword evidence="6 9" id="KW-0333">Golgi apparatus</keyword>
<evidence type="ECO:0000313" key="13">
    <source>
        <dbReference type="Proteomes" id="UP000306102"/>
    </source>
</evidence>
<dbReference type="Pfam" id="PF20653">
    <property type="entry name" value="COG6_C"/>
    <property type="match status" value="1"/>
</dbReference>
<evidence type="ECO:0000256" key="2">
    <source>
        <dbReference type="ARBA" id="ARBA00011023"/>
    </source>
</evidence>
<keyword evidence="5 9" id="KW-0653">Protein transport</keyword>
<reference evidence="12 13" key="1">
    <citation type="journal article" date="2018" name="Proc. Natl. Acad. Sci. U.S.A.">
        <title>Draft genome sequence of Camellia sinensis var. sinensis provides insights into the evolution of the tea genome and tea quality.</title>
        <authorList>
            <person name="Wei C."/>
            <person name="Yang H."/>
            <person name="Wang S."/>
            <person name="Zhao J."/>
            <person name="Liu C."/>
            <person name="Gao L."/>
            <person name="Xia E."/>
            <person name="Lu Y."/>
            <person name="Tai Y."/>
            <person name="She G."/>
            <person name="Sun J."/>
            <person name="Cao H."/>
            <person name="Tong W."/>
            <person name="Gao Q."/>
            <person name="Li Y."/>
            <person name="Deng W."/>
            <person name="Jiang X."/>
            <person name="Wang W."/>
            <person name="Chen Q."/>
            <person name="Zhang S."/>
            <person name="Li H."/>
            <person name="Wu J."/>
            <person name="Wang P."/>
            <person name="Li P."/>
            <person name="Shi C."/>
            <person name="Zheng F."/>
            <person name="Jian J."/>
            <person name="Huang B."/>
            <person name="Shan D."/>
            <person name="Shi M."/>
            <person name="Fang C."/>
            <person name="Yue Y."/>
            <person name="Li F."/>
            <person name="Li D."/>
            <person name="Wei S."/>
            <person name="Han B."/>
            <person name="Jiang C."/>
            <person name="Yin Y."/>
            <person name="Xia T."/>
            <person name="Zhang Z."/>
            <person name="Bennetzen J.L."/>
            <person name="Zhao S."/>
            <person name="Wan X."/>
        </authorList>
    </citation>
    <scope>NUCLEOTIDE SEQUENCE [LARGE SCALE GENOMIC DNA]</scope>
    <source>
        <strain evidence="13">cv. Shuchazao</strain>
        <tissue evidence="12">Leaf</tissue>
    </source>
</reference>
<keyword evidence="7 9" id="KW-0472">Membrane</keyword>
<comment type="similarity">
    <text evidence="2 9">Belongs to the COG6 family.</text>
</comment>
<evidence type="ECO:0000313" key="12">
    <source>
        <dbReference type="EMBL" id="THG23090.1"/>
    </source>
</evidence>
<dbReference type="InterPro" id="IPR048368">
    <property type="entry name" value="COG6_N"/>
</dbReference>
<dbReference type="GO" id="GO:0000139">
    <property type="term" value="C:Golgi membrane"/>
    <property type="evidence" value="ECO:0007669"/>
    <property type="project" value="UniProtKB-SubCell"/>
</dbReference>
<evidence type="ECO:0000256" key="1">
    <source>
        <dbReference type="ARBA" id="ARBA00004395"/>
    </source>
</evidence>
<gene>
    <name evidence="12" type="ORF">TEA_013169</name>
</gene>
<dbReference type="GO" id="GO:0015031">
    <property type="term" value="P:protein transport"/>
    <property type="evidence" value="ECO:0007669"/>
    <property type="project" value="UniProtKB-KW"/>
</dbReference>
<sequence length="484" mass="53755">MGTVTTLAPGVSRKRTKVLETRTDTPDLLSSLNTLSSSYAHNNTHFSRNLQSTIDNRSLSINHEFLLSSNGAQQALDRVEEEVNALAKCCDNSENFDGKLMAAVAAIRIAKALNNCNATTGDIIYTTERINRNLKLLHKDRRLSRVSIINALREEDMNDNFFKALSHVQEIHANCKVLLQTHHQELLKTAVHCLKERPALFKYCAEEVAFASERELVLVLLDPDVVVDTGPTAHRFSKGLESELGKIETDFSFALDRIFEGVCRPLKLEGRSFYDILPLFVAVDPSPPPAVREGVLMLLEIIEIKHNSMMITASGKNPIFDPVISALIDCIIQMCEQAAEAHMSKGAIHSSRRSRTSSNLNKSSVDAIFKNSSSLATSQPSETPSKIFLINCLCAIRQPVFGHEFASKYIMEKEVDAILRRCRLLNKMSHFHKTLTGEESPLADIEDTSPASLSESLKSLFGLILGSESSLPESKQMHIPKLRV</sequence>
<accession>A0A4S4F0Z2</accession>
<evidence type="ECO:0000256" key="3">
    <source>
        <dbReference type="ARBA" id="ARBA00020973"/>
    </source>
</evidence>
<organism evidence="12 13">
    <name type="scientific">Camellia sinensis var. sinensis</name>
    <name type="common">China tea</name>
    <dbReference type="NCBI Taxonomy" id="542762"/>
    <lineage>
        <taxon>Eukaryota</taxon>
        <taxon>Viridiplantae</taxon>
        <taxon>Streptophyta</taxon>
        <taxon>Embryophyta</taxon>
        <taxon>Tracheophyta</taxon>
        <taxon>Spermatophyta</taxon>
        <taxon>Magnoliopsida</taxon>
        <taxon>eudicotyledons</taxon>
        <taxon>Gunneridae</taxon>
        <taxon>Pentapetalae</taxon>
        <taxon>asterids</taxon>
        <taxon>Ericales</taxon>
        <taxon>Theaceae</taxon>
        <taxon>Camellia</taxon>
    </lineage>
</organism>
<protein>
    <recommendedName>
        <fullName evidence="3 9">Conserved oligomeric Golgi complex subunit 6</fullName>
        <shortName evidence="9">COG complex subunit 6</shortName>
    </recommendedName>
    <alternativeName>
        <fullName evidence="8 9">Component of oligomeric Golgi complex 6</fullName>
    </alternativeName>
</protein>
<dbReference type="Pfam" id="PF06419">
    <property type="entry name" value="COG6_N"/>
    <property type="match status" value="1"/>
</dbReference>
<name>A0A4S4F0Z2_CAMSN</name>